<protein>
    <recommendedName>
        <fullName evidence="10">Peripheral myelin protein 22</fullName>
    </recommendedName>
</protein>
<evidence type="ECO:0000256" key="3">
    <source>
        <dbReference type="ARBA" id="ARBA00022692"/>
    </source>
</evidence>
<reference evidence="8" key="1">
    <citation type="submission" date="2020-03" db="EMBL/GenBank/DDBJ databases">
        <authorList>
            <person name="Weist P."/>
        </authorList>
    </citation>
    <scope>NUCLEOTIDE SEQUENCE</scope>
</reference>
<evidence type="ECO:0000313" key="8">
    <source>
        <dbReference type="EMBL" id="CAB1459435.1"/>
    </source>
</evidence>
<dbReference type="PROSITE" id="PS01222">
    <property type="entry name" value="PMP22_2"/>
    <property type="match status" value="1"/>
</dbReference>
<feature type="transmembrane region" description="Helical" evidence="7">
    <location>
        <begin position="243"/>
        <end position="263"/>
    </location>
</feature>
<evidence type="ECO:0000313" key="9">
    <source>
        <dbReference type="Proteomes" id="UP001153269"/>
    </source>
</evidence>
<feature type="transmembrane region" description="Helical" evidence="7">
    <location>
        <begin position="109"/>
        <end position="130"/>
    </location>
</feature>
<comment type="subcellular location">
    <subcellularLocation>
        <location evidence="1">Membrane</location>
        <topology evidence="1">Multi-pass membrane protein</topology>
    </subcellularLocation>
</comment>
<feature type="transmembrane region" description="Helical" evidence="7">
    <location>
        <begin position="269"/>
        <end position="293"/>
    </location>
</feature>
<dbReference type="EMBL" id="CADEAL010004431">
    <property type="protein sequence ID" value="CAB1459435.1"/>
    <property type="molecule type" value="Genomic_DNA"/>
</dbReference>
<feature type="region of interest" description="Disordered" evidence="6">
    <location>
        <begin position="175"/>
        <end position="195"/>
    </location>
</feature>
<proteinExistence type="inferred from homology"/>
<dbReference type="InterPro" id="IPR050579">
    <property type="entry name" value="PMP-22/EMP/MP20-like"/>
</dbReference>
<evidence type="ECO:0000256" key="4">
    <source>
        <dbReference type="ARBA" id="ARBA00022989"/>
    </source>
</evidence>
<sequence length="297" mass="31919">MPLVFYAALLRRKALTQQHFKAGICSSPRSSSFFVEIQATRSTSPVKMLLLLLGIVLLHVAGLVLLFVSTIVSVWTTGETGTSDLWINCSTANGGYHCDPATSGEWIQAVQALMILSIIFSCLSLFLFFCQLFTLQKGGRFFITGTFQILATSGSTASPLCPPLGSPFQHPRFAPQYRASTSPGSQVPTQPNRRTGLAPGALPAAQVENVRPAGGAVRGGGLTNRSCHVGPGRWAELEEAGGWNGLFVMSGAIIYTVMSTAWVPEANAFGYSYILAWVAFPLALISGLIYVILRKRE</sequence>
<evidence type="ECO:0000256" key="2">
    <source>
        <dbReference type="ARBA" id="ARBA00006864"/>
    </source>
</evidence>
<evidence type="ECO:0000256" key="7">
    <source>
        <dbReference type="SAM" id="Phobius"/>
    </source>
</evidence>
<evidence type="ECO:0000256" key="6">
    <source>
        <dbReference type="SAM" id="MobiDB-lite"/>
    </source>
</evidence>
<organism evidence="8 9">
    <name type="scientific">Pleuronectes platessa</name>
    <name type="common">European plaice</name>
    <dbReference type="NCBI Taxonomy" id="8262"/>
    <lineage>
        <taxon>Eukaryota</taxon>
        <taxon>Metazoa</taxon>
        <taxon>Chordata</taxon>
        <taxon>Craniata</taxon>
        <taxon>Vertebrata</taxon>
        <taxon>Euteleostomi</taxon>
        <taxon>Actinopterygii</taxon>
        <taxon>Neopterygii</taxon>
        <taxon>Teleostei</taxon>
        <taxon>Neoteleostei</taxon>
        <taxon>Acanthomorphata</taxon>
        <taxon>Carangaria</taxon>
        <taxon>Pleuronectiformes</taxon>
        <taxon>Pleuronectoidei</taxon>
        <taxon>Pleuronectidae</taxon>
        <taxon>Pleuronectes</taxon>
    </lineage>
</organism>
<keyword evidence="9" id="KW-1185">Reference proteome</keyword>
<comment type="similarity">
    <text evidence="2">Belongs to the PMP-22/EMP/MP20 family.</text>
</comment>
<dbReference type="PANTHER" id="PTHR10671:SF7">
    <property type="entry name" value="PERIPHERAL MYELIN PROTEIN 22"/>
    <property type="match status" value="1"/>
</dbReference>
<gene>
    <name evidence="8" type="ORF">PLEPLA_LOCUS47272</name>
</gene>
<keyword evidence="5 7" id="KW-0472">Membrane</keyword>
<feature type="transmembrane region" description="Helical" evidence="7">
    <location>
        <begin position="49"/>
        <end position="75"/>
    </location>
</feature>
<keyword evidence="4 7" id="KW-1133">Transmembrane helix</keyword>
<accession>A0A9N7ZCM2</accession>
<dbReference type="Gene3D" id="1.20.140.150">
    <property type="match status" value="2"/>
</dbReference>
<dbReference type="InterPro" id="IPR004031">
    <property type="entry name" value="PMP22/EMP/MP20/Claudin"/>
</dbReference>
<dbReference type="GO" id="GO:0005886">
    <property type="term" value="C:plasma membrane"/>
    <property type="evidence" value="ECO:0007669"/>
    <property type="project" value="TreeGrafter"/>
</dbReference>
<dbReference type="Pfam" id="PF00822">
    <property type="entry name" value="PMP22_Claudin"/>
    <property type="match status" value="2"/>
</dbReference>
<evidence type="ECO:0008006" key="10">
    <source>
        <dbReference type="Google" id="ProtNLM"/>
    </source>
</evidence>
<feature type="compositionally biased region" description="Polar residues" evidence="6">
    <location>
        <begin position="178"/>
        <end position="193"/>
    </location>
</feature>
<evidence type="ECO:0000256" key="1">
    <source>
        <dbReference type="ARBA" id="ARBA00004141"/>
    </source>
</evidence>
<dbReference type="AlphaFoldDB" id="A0A9N7ZCM2"/>
<dbReference type="InterPro" id="IPR004032">
    <property type="entry name" value="PMP22_EMP_MP20"/>
</dbReference>
<comment type="caution">
    <text evidence="8">The sequence shown here is derived from an EMBL/GenBank/DDBJ whole genome shotgun (WGS) entry which is preliminary data.</text>
</comment>
<dbReference type="Proteomes" id="UP001153269">
    <property type="component" value="Unassembled WGS sequence"/>
</dbReference>
<keyword evidence="3 7" id="KW-0812">Transmembrane</keyword>
<dbReference type="PROSITE" id="PS01221">
    <property type="entry name" value="PMP22_1"/>
    <property type="match status" value="1"/>
</dbReference>
<name>A0A9N7ZCM2_PLEPL</name>
<dbReference type="PANTHER" id="PTHR10671">
    <property type="entry name" value="EPITHELIAL MEMBRANE PROTEIN-RELATED"/>
    <property type="match status" value="1"/>
</dbReference>
<evidence type="ECO:0000256" key="5">
    <source>
        <dbReference type="ARBA" id="ARBA00023136"/>
    </source>
</evidence>